<dbReference type="EMBL" id="PVTZ01000002">
    <property type="protein sequence ID" value="PRZ16605.1"/>
    <property type="molecule type" value="Genomic_DNA"/>
</dbReference>
<reference evidence="1 2" key="1">
    <citation type="submission" date="2018-03" db="EMBL/GenBank/DDBJ databases">
        <title>Genomic Encyclopedia of Archaeal and Bacterial Type Strains, Phase II (KMG-II): from individual species to whole genera.</title>
        <authorList>
            <person name="Goeker M."/>
        </authorList>
    </citation>
    <scope>NUCLEOTIDE SEQUENCE [LARGE SCALE GENOMIC DNA]</scope>
    <source>
        <strain evidence="1 2">RHA1</strain>
    </source>
</reference>
<dbReference type="Proteomes" id="UP000238836">
    <property type="component" value="Unassembled WGS sequence"/>
</dbReference>
<keyword evidence="2" id="KW-1185">Reference proteome</keyword>
<comment type="caution">
    <text evidence="1">The sequence shown here is derived from an EMBL/GenBank/DDBJ whole genome shotgun (WGS) entry which is preliminary data.</text>
</comment>
<evidence type="ECO:0000313" key="2">
    <source>
        <dbReference type="Proteomes" id="UP000238836"/>
    </source>
</evidence>
<gene>
    <name evidence="1" type="ORF">CLV36_102317</name>
</gene>
<protein>
    <submittedName>
        <fullName evidence="1">Uncharacterized protein</fullName>
    </submittedName>
</protein>
<proteinExistence type="predicted"/>
<name>A0ABX5EVJ8_9BACL</name>
<evidence type="ECO:0000313" key="1">
    <source>
        <dbReference type="EMBL" id="PRZ16605.1"/>
    </source>
</evidence>
<organism evidence="1 2">
    <name type="scientific">Laceyella sediminis</name>
    <dbReference type="NCBI Taxonomy" id="573074"/>
    <lineage>
        <taxon>Bacteria</taxon>
        <taxon>Bacillati</taxon>
        <taxon>Bacillota</taxon>
        <taxon>Bacilli</taxon>
        <taxon>Bacillales</taxon>
        <taxon>Thermoactinomycetaceae</taxon>
        <taxon>Laceyella</taxon>
    </lineage>
</organism>
<accession>A0ABX5EVJ8</accession>
<sequence length="88" mass="10092">MPLFPTLKPFKLSILRPSCFLMKLQPIKQKGMAKRLIPETNQFSPFKAFQPISRQATPLPFHAVLLFMRGKTGIEFPFPAYNDVSKLL</sequence>